<evidence type="ECO:0000256" key="4">
    <source>
        <dbReference type="ARBA" id="ARBA00023329"/>
    </source>
</evidence>
<sequence length="269" mass="30356">MTRIADASFDVDEYWRVVDVLHRRLYTIDWVQWRQSYKALILLEFLLTHGPEEFALEFQCDVEIIEELGRFTHIDGRGFDWGARVQKLSDQVLKLLEGGENLRQARLKALRLTTEIQTGFGSSVNSPSSSLSSPSFEASPGSSSFCSFSTNSSTPPTPTFMDSNEHLILNKHDLNKDSNIVFRSKNVDKNHIWNGRVGDQEKDVLVDSDDEKVDKPKGFVSGIYSKIVGNADIGGSCEKIGYFRCVSDVGNGTRGTDKKKFDRQNSLWF</sequence>
<dbReference type="PANTHER" id="PTHR12276:SF95">
    <property type="entry name" value="ENTH_VHS FAMILY PROTEIN"/>
    <property type="match status" value="1"/>
</dbReference>
<keyword evidence="7" id="KW-1185">Reference proteome</keyword>
<dbReference type="Pfam" id="PF01417">
    <property type="entry name" value="ENTH"/>
    <property type="match status" value="1"/>
</dbReference>
<dbReference type="Gramene" id="OIW07263">
    <property type="protein sequence ID" value="OIW07263"/>
    <property type="gene ID" value="TanjilG_08378"/>
</dbReference>
<dbReference type="PROSITE" id="PS50942">
    <property type="entry name" value="ENTH"/>
    <property type="match status" value="1"/>
</dbReference>
<evidence type="ECO:0000259" key="5">
    <source>
        <dbReference type="PROSITE" id="PS50942"/>
    </source>
</evidence>
<evidence type="ECO:0000313" key="6">
    <source>
        <dbReference type="EMBL" id="OIW07263.1"/>
    </source>
</evidence>
<dbReference type="GO" id="GO:0005543">
    <property type="term" value="F:phospholipid binding"/>
    <property type="evidence" value="ECO:0007669"/>
    <property type="project" value="TreeGrafter"/>
</dbReference>
<dbReference type="OMA" id="NHIWNGR"/>
<dbReference type="GO" id="GO:0005768">
    <property type="term" value="C:endosome"/>
    <property type="evidence" value="ECO:0007669"/>
    <property type="project" value="TreeGrafter"/>
</dbReference>
<dbReference type="STRING" id="3871.A0A1J7H313"/>
<feature type="domain" description="ENTH" evidence="5">
    <location>
        <begin position="1"/>
        <end position="106"/>
    </location>
</feature>
<gene>
    <name evidence="6" type="ORF">TanjilG_08378</name>
</gene>
<dbReference type="SMART" id="SM00273">
    <property type="entry name" value="ENTH"/>
    <property type="match status" value="1"/>
</dbReference>
<name>A0A1J7H313_LUPAN</name>
<accession>A0A1J7H313</accession>
<protein>
    <recommendedName>
        <fullName evidence="5">ENTH domain-containing protein</fullName>
    </recommendedName>
</protein>
<dbReference type="InterPro" id="IPR013809">
    <property type="entry name" value="ENTH"/>
</dbReference>
<dbReference type="AlphaFoldDB" id="A0A1J7H313"/>
<evidence type="ECO:0000313" key="7">
    <source>
        <dbReference type="Proteomes" id="UP000188354"/>
    </source>
</evidence>
<dbReference type="PANTHER" id="PTHR12276">
    <property type="entry name" value="EPSIN/ENT-RELATED"/>
    <property type="match status" value="1"/>
</dbReference>
<dbReference type="Proteomes" id="UP000188354">
    <property type="component" value="Chromosome LG08"/>
</dbReference>
<dbReference type="GO" id="GO:0006897">
    <property type="term" value="P:endocytosis"/>
    <property type="evidence" value="ECO:0007669"/>
    <property type="project" value="TreeGrafter"/>
</dbReference>
<proteinExistence type="predicted"/>
<dbReference type="EMBL" id="CM007368">
    <property type="protein sequence ID" value="OIW07263.1"/>
    <property type="molecule type" value="Genomic_DNA"/>
</dbReference>
<evidence type="ECO:0000256" key="2">
    <source>
        <dbReference type="ARBA" id="ARBA00004555"/>
    </source>
</evidence>
<dbReference type="InterPro" id="IPR008942">
    <property type="entry name" value="ENTH_VHS"/>
</dbReference>
<dbReference type="GO" id="GO:0005886">
    <property type="term" value="C:plasma membrane"/>
    <property type="evidence" value="ECO:0007669"/>
    <property type="project" value="TreeGrafter"/>
</dbReference>
<keyword evidence="4" id="KW-0968">Cytoplasmic vesicle</keyword>
<organism evidence="6 7">
    <name type="scientific">Lupinus angustifolius</name>
    <name type="common">Narrow-leaved blue lupine</name>
    <dbReference type="NCBI Taxonomy" id="3871"/>
    <lineage>
        <taxon>Eukaryota</taxon>
        <taxon>Viridiplantae</taxon>
        <taxon>Streptophyta</taxon>
        <taxon>Embryophyta</taxon>
        <taxon>Tracheophyta</taxon>
        <taxon>Spermatophyta</taxon>
        <taxon>Magnoliopsida</taxon>
        <taxon>eudicotyledons</taxon>
        <taxon>Gunneridae</taxon>
        <taxon>Pentapetalae</taxon>
        <taxon>rosids</taxon>
        <taxon>fabids</taxon>
        <taxon>Fabales</taxon>
        <taxon>Fabaceae</taxon>
        <taxon>Papilionoideae</taxon>
        <taxon>50 kb inversion clade</taxon>
        <taxon>genistoids sensu lato</taxon>
        <taxon>core genistoids</taxon>
        <taxon>Genisteae</taxon>
        <taxon>Lupinus</taxon>
    </lineage>
</organism>
<evidence type="ECO:0000256" key="3">
    <source>
        <dbReference type="ARBA" id="ARBA00023034"/>
    </source>
</evidence>
<comment type="subcellular location">
    <subcellularLocation>
        <location evidence="1">Cytoplasmic vesicle</location>
        <location evidence="1">Clathrin-coated vesicle</location>
    </subcellularLocation>
    <subcellularLocation>
        <location evidence="2">Golgi apparatus</location>
    </subcellularLocation>
</comment>
<dbReference type="SUPFAM" id="SSF48464">
    <property type="entry name" value="ENTH/VHS domain"/>
    <property type="match status" value="1"/>
</dbReference>
<keyword evidence="3" id="KW-0333">Golgi apparatus</keyword>
<dbReference type="GO" id="GO:0005794">
    <property type="term" value="C:Golgi apparatus"/>
    <property type="evidence" value="ECO:0007669"/>
    <property type="project" value="UniProtKB-SubCell"/>
</dbReference>
<dbReference type="GO" id="GO:0030125">
    <property type="term" value="C:clathrin vesicle coat"/>
    <property type="evidence" value="ECO:0007669"/>
    <property type="project" value="TreeGrafter"/>
</dbReference>
<dbReference type="GO" id="GO:0030276">
    <property type="term" value="F:clathrin binding"/>
    <property type="evidence" value="ECO:0007669"/>
    <property type="project" value="TreeGrafter"/>
</dbReference>
<reference evidence="6 7" key="1">
    <citation type="journal article" date="2017" name="Plant Biotechnol. J.">
        <title>A comprehensive draft genome sequence for lupin (Lupinus angustifolius), an emerging health food: insights into plant-microbe interactions and legume evolution.</title>
        <authorList>
            <person name="Hane J.K."/>
            <person name="Ming Y."/>
            <person name="Kamphuis L.G."/>
            <person name="Nelson M.N."/>
            <person name="Garg G."/>
            <person name="Atkins C.A."/>
            <person name="Bayer P.E."/>
            <person name="Bravo A."/>
            <person name="Bringans S."/>
            <person name="Cannon S."/>
            <person name="Edwards D."/>
            <person name="Foley R."/>
            <person name="Gao L.L."/>
            <person name="Harrison M.J."/>
            <person name="Huang W."/>
            <person name="Hurgobin B."/>
            <person name="Li S."/>
            <person name="Liu C.W."/>
            <person name="McGrath A."/>
            <person name="Morahan G."/>
            <person name="Murray J."/>
            <person name="Weller J."/>
            <person name="Jian J."/>
            <person name="Singh K.B."/>
        </authorList>
    </citation>
    <scope>NUCLEOTIDE SEQUENCE [LARGE SCALE GENOMIC DNA]</scope>
    <source>
        <strain evidence="7">cv. Tanjil</strain>
        <tissue evidence="6">Whole plant</tissue>
    </source>
</reference>
<evidence type="ECO:0000256" key="1">
    <source>
        <dbReference type="ARBA" id="ARBA00004132"/>
    </source>
</evidence>
<dbReference type="Gene3D" id="1.25.40.90">
    <property type="match status" value="1"/>
</dbReference>
<dbReference type="CDD" id="cd03571">
    <property type="entry name" value="ENTH"/>
    <property type="match status" value="1"/>
</dbReference>